<feature type="domain" description="Ionotropic glutamate receptor L-glutamate and glycine-binding" evidence="27">
    <location>
        <begin position="251"/>
        <end position="311"/>
    </location>
</feature>
<comment type="subcellular location">
    <subcellularLocation>
        <location evidence="1">Cell membrane</location>
        <topology evidence="1">Multi-pass membrane protein</topology>
    </subcellularLocation>
    <subcellularLocation>
        <location evidence="18">Postsynaptic cell membrane</location>
    </subcellularLocation>
</comment>
<keyword evidence="5" id="KW-0732">Signal</keyword>
<dbReference type="SUPFAM" id="SSF53822">
    <property type="entry name" value="Periplasmic binding protein-like I"/>
    <property type="match status" value="1"/>
</dbReference>
<feature type="transmembrane region" description="Helical" evidence="25">
    <location>
        <begin position="447"/>
        <end position="468"/>
    </location>
</feature>
<dbReference type="SUPFAM" id="SSF53850">
    <property type="entry name" value="Periplasmic binding protein-like II"/>
    <property type="match status" value="1"/>
</dbReference>
<dbReference type="SMART" id="SM00918">
    <property type="entry name" value="Lig_chan-Glu_bd"/>
    <property type="match status" value="1"/>
</dbReference>
<dbReference type="KEGG" id="bbel:109483894"/>
<evidence type="ECO:0000256" key="5">
    <source>
        <dbReference type="ARBA" id="ARBA00022729"/>
    </source>
</evidence>
<evidence type="ECO:0000256" key="21">
    <source>
        <dbReference type="PIRSR" id="PIRSR601508-1"/>
    </source>
</evidence>
<evidence type="ECO:0000256" key="9">
    <source>
        <dbReference type="ARBA" id="ARBA00023018"/>
    </source>
</evidence>
<dbReference type="GO" id="GO:0038023">
    <property type="term" value="F:signaling receptor activity"/>
    <property type="evidence" value="ECO:0007669"/>
    <property type="project" value="InterPro"/>
</dbReference>
<keyword evidence="6" id="KW-0106">Calcium</keyword>
<keyword evidence="4 25" id="KW-0812">Transmembrane</keyword>
<feature type="binding site" evidence="21">
    <location>
        <position position="503"/>
    </location>
    <ligand>
        <name>L-glutamate</name>
        <dbReference type="ChEBI" id="CHEBI:29985"/>
    </ligand>
</feature>
<dbReference type="Pfam" id="PF01094">
    <property type="entry name" value="ANF_receptor"/>
    <property type="match status" value="1"/>
</dbReference>
<keyword evidence="17" id="KW-0407">Ion channel</keyword>
<feature type="binding site" evidence="21">
    <location>
        <position position="545"/>
    </location>
    <ligand>
        <name>L-glutamate</name>
        <dbReference type="ChEBI" id="CHEBI:29985"/>
    </ligand>
</feature>
<evidence type="ECO:0000256" key="23">
    <source>
        <dbReference type="PIRSR" id="PIRSR601508-3"/>
    </source>
</evidence>
<feature type="transmembrane region" description="Helical" evidence="25">
    <location>
        <begin position="364"/>
        <end position="388"/>
    </location>
</feature>
<dbReference type="GeneID" id="109483894"/>
<accession>A0A6P5A019</accession>
<feature type="domain" description="Ionotropic glutamate receptor C-terminal" evidence="26">
    <location>
        <begin position="222"/>
        <end position="612"/>
    </location>
</feature>
<evidence type="ECO:0000256" key="11">
    <source>
        <dbReference type="ARBA" id="ARBA00023136"/>
    </source>
</evidence>
<keyword evidence="9" id="KW-0770">Synapse</keyword>
<evidence type="ECO:0000256" key="19">
    <source>
        <dbReference type="ARBA" id="ARBA00036239"/>
    </source>
</evidence>
<feature type="disulfide bond" evidence="23">
    <location>
        <begin position="559"/>
        <end position="614"/>
    </location>
</feature>
<protein>
    <submittedName>
        <fullName evidence="29">Glutamate receptor ionotropic, NMDA 2B-like</fullName>
    </submittedName>
</protein>
<reference evidence="29" key="1">
    <citation type="submission" date="2025-08" db="UniProtKB">
        <authorList>
            <consortium name="RefSeq"/>
        </authorList>
    </citation>
    <scope>IDENTIFICATION</scope>
    <source>
        <tissue evidence="29">Gonad</tissue>
    </source>
</reference>
<keyword evidence="2" id="KW-0813">Transport</keyword>
<keyword evidence="11 25" id="KW-0472">Membrane</keyword>
<dbReference type="InterPro" id="IPR015683">
    <property type="entry name" value="Ionotropic_Glu_rcpt"/>
</dbReference>
<feature type="compositionally biased region" description="Polar residues" evidence="24">
    <location>
        <begin position="769"/>
        <end position="788"/>
    </location>
</feature>
<dbReference type="Pfam" id="PF00060">
    <property type="entry name" value="Lig_chan"/>
    <property type="match status" value="1"/>
</dbReference>
<dbReference type="PRINTS" id="PR00177">
    <property type="entry name" value="NMDARECEPTOR"/>
</dbReference>
<feature type="transmembrane region" description="Helical" evidence="25">
    <location>
        <begin position="635"/>
        <end position="658"/>
    </location>
</feature>
<keyword evidence="12 23" id="KW-1015">Disulfide bond</keyword>
<evidence type="ECO:0000259" key="27">
    <source>
        <dbReference type="SMART" id="SM00918"/>
    </source>
</evidence>
<comment type="catalytic activity">
    <reaction evidence="19">
        <text>Na(+)(in) = Na(+)(out)</text>
        <dbReference type="Rhea" id="RHEA:34963"/>
        <dbReference type="ChEBI" id="CHEBI:29101"/>
    </reaction>
</comment>
<feature type="region of interest" description="Disordered" evidence="24">
    <location>
        <begin position="810"/>
        <end position="831"/>
    </location>
</feature>
<dbReference type="AlphaFoldDB" id="A0A6P5A019"/>
<keyword evidence="8 25" id="KW-1133">Transmembrane helix</keyword>
<keyword evidence="13" id="KW-0675">Receptor</keyword>
<keyword evidence="15" id="KW-0628">Postsynaptic cell membrane</keyword>
<evidence type="ECO:0000256" key="16">
    <source>
        <dbReference type="ARBA" id="ARBA00023286"/>
    </source>
</evidence>
<evidence type="ECO:0000256" key="13">
    <source>
        <dbReference type="ARBA" id="ARBA00023170"/>
    </source>
</evidence>
<feature type="site" description="Crucial to convey clamshell closure to channel opening" evidence="22">
    <location>
        <position position="476"/>
    </location>
</feature>
<keyword evidence="7" id="KW-0460">Magnesium</keyword>
<evidence type="ECO:0000256" key="24">
    <source>
        <dbReference type="SAM" id="MobiDB-lite"/>
    </source>
</evidence>
<sequence>MQEYLGDLAPDSDFVMTPVYMDARVHDPRNRMRVYRTLLNIKERVIVMFCSEKEASTIFRAANMLGLTSNNYVWIIVLTSRMDLADGSSVPRSFPVGLIALAYEHRWDDVLRVQFALDSLGSSVQHVINSGHVVNMRDSATCWNTTEAHAESGRRILRSLQERSFSRDGFVKLPTFHILNIGKDKRWNQVGTWHETKSVDLNVIVWPGERFNPPSGMSNPRSLRVVTIEEHPFVFVGEVDKTLGKCLKGIPCEKKVGNDTVIKCCAGFCVDLLERLSRDVWFEYTLYLVEDNNFGAYQRGRWNGMVQDLIQGKAHLAMSSLKTTEERMAAVDFSVPFLETGYKLMVLKRPGSVSPTAFLEPFDWTFWLMMSIGFVVISALAVFFFDWIQIHGFSLQPNSKLREDQPDFTGTPFTFFDSVWVLWALLFNNSVPVFNPKGLTSKFMVCVWAFFATIFLASYTANLAVFMIQEQSHPPIRDLEDDLLQHPHLQSPPFTFGTVKSSSTEQYIAQRYSSMYQWMKRYNQPNAEEALAALKDGRLRGFIYDSAVLEYLEGRDEDCQVITVGKTFATTGYGVAFPKGKQTYWRNLINIKILLYAGQGVLQNLKGSWFVGACKDKQNSELTSSKLTVENCASCFFLLIAAILFSCIVLGMEHIFFWKFRPLVRRHYKAHQGLQNVMQVISSRLHHALLTREDGDDDDDRPEANCNCPGCEREVEETRKQLDIALSHVTNLERELRKKANSDTPEETQERQQLTDITSWLQNLKTQRVTSLPPNGGSQSSDHLTPDQQGLYVIPDSDSLAGSCNVLLEEQRDNPVPVREPRSRSSVLLKD</sequence>
<feature type="binding site" evidence="21">
    <location>
        <position position="504"/>
    </location>
    <ligand>
        <name>L-glutamate</name>
        <dbReference type="ChEBI" id="CHEBI:29985"/>
    </ligand>
</feature>
<dbReference type="RefSeq" id="XP_019642593.1">
    <property type="nucleotide sequence ID" value="XM_019787034.1"/>
</dbReference>
<dbReference type="PANTHER" id="PTHR18966">
    <property type="entry name" value="IONOTROPIC GLUTAMATE RECEPTOR"/>
    <property type="match status" value="1"/>
</dbReference>
<dbReference type="Pfam" id="PF10613">
    <property type="entry name" value="Lig_chan-Glu_bd"/>
    <property type="match status" value="1"/>
</dbReference>
<name>A0A6P5A019_BRABE</name>
<dbReference type="InterPro" id="IPR019594">
    <property type="entry name" value="Glu/Gly-bd"/>
</dbReference>
<gene>
    <name evidence="29" type="primary">LOC109483894</name>
</gene>
<evidence type="ECO:0000256" key="4">
    <source>
        <dbReference type="ARBA" id="ARBA00022692"/>
    </source>
</evidence>
<evidence type="ECO:0000256" key="6">
    <source>
        <dbReference type="ARBA" id="ARBA00022837"/>
    </source>
</evidence>
<evidence type="ECO:0000256" key="25">
    <source>
        <dbReference type="SAM" id="Phobius"/>
    </source>
</evidence>
<comment type="catalytic activity">
    <reaction evidence="20">
        <text>Ca(2+)(in) = Ca(2+)(out)</text>
        <dbReference type="Rhea" id="RHEA:29671"/>
        <dbReference type="ChEBI" id="CHEBI:29108"/>
    </reaction>
</comment>
<evidence type="ECO:0000259" key="26">
    <source>
        <dbReference type="SMART" id="SM00079"/>
    </source>
</evidence>
<proteinExistence type="predicted"/>
<dbReference type="GO" id="GO:0045211">
    <property type="term" value="C:postsynaptic membrane"/>
    <property type="evidence" value="ECO:0007669"/>
    <property type="project" value="UniProtKB-SubCell"/>
</dbReference>
<evidence type="ECO:0000256" key="15">
    <source>
        <dbReference type="ARBA" id="ARBA00023257"/>
    </source>
</evidence>
<dbReference type="InterPro" id="IPR001320">
    <property type="entry name" value="Iontro_rcpt_C"/>
</dbReference>
<dbReference type="InterPro" id="IPR028082">
    <property type="entry name" value="Peripla_BP_I"/>
</dbReference>
<keyword evidence="16" id="KW-1071">Ligand-gated ion channel</keyword>
<evidence type="ECO:0000256" key="2">
    <source>
        <dbReference type="ARBA" id="ARBA00022448"/>
    </source>
</evidence>
<dbReference type="InterPro" id="IPR001828">
    <property type="entry name" value="ANF_lig-bd_rcpt"/>
</dbReference>
<feature type="region of interest" description="Disordered" evidence="24">
    <location>
        <begin position="769"/>
        <end position="791"/>
    </location>
</feature>
<evidence type="ECO:0000256" key="18">
    <source>
        <dbReference type="ARBA" id="ARBA00034100"/>
    </source>
</evidence>
<evidence type="ECO:0000256" key="1">
    <source>
        <dbReference type="ARBA" id="ARBA00004651"/>
    </source>
</evidence>
<dbReference type="Gene3D" id="3.40.190.10">
    <property type="entry name" value="Periplasmic binding protein-like II"/>
    <property type="match status" value="2"/>
</dbReference>
<evidence type="ECO:0000256" key="12">
    <source>
        <dbReference type="ARBA" id="ARBA00023157"/>
    </source>
</evidence>
<dbReference type="Proteomes" id="UP000515135">
    <property type="component" value="Unplaced"/>
</dbReference>
<feature type="transmembrane region" description="Helical" evidence="25">
    <location>
        <begin position="408"/>
        <end position="427"/>
    </location>
</feature>
<evidence type="ECO:0000256" key="3">
    <source>
        <dbReference type="ARBA" id="ARBA00022475"/>
    </source>
</evidence>
<organism evidence="28 29">
    <name type="scientific">Branchiostoma belcheri</name>
    <name type="common">Amphioxus</name>
    <dbReference type="NCBI Taxonomy" id="7741"/>
    <lineage>
        <taxon>Eukaryota</taxon>
        <taxon>Metazoa</taxon>
        <taxon>Chordata</taxon>
        <taxon>Cephalochordata</taxon>
        <taxon>Leptocardii</taxon>
        <taxon>Amphioxiformes</taxon>
        <taxon>Branchiostomatidae</taxon>
        <taxon>Branchiostoma</taxon>
    </lineage>
</organism>
<dbReference type="Gene3D" id="3.40.50.2300">
    <property type="match status" value="1"/>
</dbReference>
<dbReference type="InterPro" id="IPR001508">
    <property type="entry name" value="Iono_Glu_rcpt_met"/>
</dbReference>
<evidence type="ECO:0000313" key="28">
    <source>
        <dbReference type="Proteomes" id="UP000515135"/>
    </source>
</evidence>
<keyword evidence="28" id="KW-1185">Reference proteome</keyword>
<evidence type="ECO:0000256" key="17">
    <source>
        <dbReference type="ARBA" id="ARBA00023303"/>
    </source>
</evidence>
<keyword evidence="3" id="KW-1003">Cell membrane</keyword>
<keyword evidence="10" id="KW-0406">Ion transport</keyword>
<evidence type="ECO:0000256" key="20">
    <source>
        <dbReference type="ARBA" id="ARBA00036634"/>
    </source>
</evidence>
<dbReference type="GO" id="GO:0015276">
    <property type="term" value="F:ligand-gated monoatomic ion channel activity"/>
    <property type="evidence" value="ECO:0007669"/>
    <property type="project" value="InterPro"/>
</dbReference>
<evidence type="ECO:0000256" key="22">
    <source>
        <dbReference type="PIRSR" id="PIRSR601508-2"/>
    </source>
</evidence>
<evidence type="ECO:0000256" key="8">
    <source>
        <dbReference type="ARBA" id="ARBA00022989"/>
    </source>
</evidence>
<dbReference type="FunFam" id="3.40.190.10:FF:000066">
    <property type="entry name" value="Glutamate receptor ionotropic, NMDA 3A"/>
    <property type="match status" value="1"/>
</dbReference>
<evidence type="ECO:0000256" key="7">
    <source>
        <dbReference type="ARBA" id="ARBA00022842"/>
    </source>
</evidence>
<evidence type="ECO:0000313" key="29">
    <source>
        <dbReference type="RefSeq" id="XP_019642593.1"/>
    </source>
</evidence>
<dbReference type="OrthoDB" id="10021145at2759"/>
<dbReference type="FunFam" id="3.40.190.10:FF:000045">
    <property type="entry name" value="Putative glutamate receptor ionotropic NMDA 3A"/>
    <property type="match status" value="1"/>
</dbReference>
<evidence type="ECO:0000256" key="14">
    <source>
        <dbReference type="ARBA" id="ARBA00023180"/>
    </source>
</evidence>
<feature type="binding site" evidence="21">
    <location>
        <position position="327"/>
    </location>
    <ligand>
        <name>L-glutamate</name>
        <dbReference type="ChEBI" id="CHEBI:29985"/>
    </ligand>
</feature>
<keyword evidence="14" id="KW-0325">Glycoprotein</keyword>
<dbReference type="SMART" id="SM00079">
    <property type="entry name" value="PBPe"/>
    <property type="match status" value="1"/>
</dbReference>
<evidence type="ECO:0000256" key="10">
    <source>
        <dbReference type="ARBA" id="ARBA00023065"/>
    </source>
</evidence>